<dbReference type="InterPro" id="IPR050630">
    <property type="entry name" value="WD_repeat_EMAP"/>
</dbReference>
<comment type="subcellular location">
    <subcellularLocation>
        <location evidence="1">Cell projection</location>
        <location evidence="1">Cilium</location>
    </subcellularLocation>
</comment>
<dbReference type="SUPFAM" id="SSF50978">
    <property type="entry name" value="WD40 repeat-like"/>
    <property type="match status" value="2"/>
</dbReference>
<reference evidence="6" key="2">
    <citation type="submission" date="2025-08" db="UniProtKB">
        <authorList>
            <consortium name="Ensembl"/>
        </authorList>
    </citation>
    <scope>IDENTIFICATION</scope>
</reference>
<evidence type="ECO:0000313" key="7">
    <source>
        <dbReference type="Proteomes" id="UP000007303"/>
    </source>
</evidence>
<dbReference type="SUPFAM" id="SSF47473">
    <property type="entry name" value="EF-hand"/>
    <property type="match status" value="1"/>
</dbReference>
<dbReference type="PANTHER" id="PTHR13720">
    <property type="entry name" value="WD-40 REPEAT PROTEIN"/>
    <property type="match status" value="1"/>
</dbReference>
<dbReference type="AlphaFoldDB" id="H3DEG1"/>
<evidence type="ECO:0000256" key="3">
    <source>
        <dbReference type="ARBA" id="ARBA00022737"/>
    </source>
</evidence>
<evidence type="ECO:0000256" key="5">
    <source>
        <dbReference type="ARBA" id="ARBA00040994"/>
    </source>
</evidence>
<dbReference type="SMART" id="SM00320">
    <property type="entry name" value="WD40"/>
    <property type="match status" value="9"/>
</dbReference>
<dbReference type="InParanoid" id="H3DEG1"/>
<dbReference type="Gene3D" id="1.10.238.10">
    <property type="entry name" value="EF-hand"/>
    <property type="match status" value="1"/>
</dbReference>
<dbReference type="STRING" id="99883.ENSTNIP00000018904"/>
<keyword evidence="2" id="KW-0853">WD repeat</keyword>
<reference evidence="6" key="3">
    <citation type="submission" date="2025-09" db="UniProtKB">
        <authorList>
            <consortium name="Ensembl"/>
        </authorList>
    </citation>
    <scope>IDENTIFICATION</scope>
</reference>
<dbReference type="FunCoup" id="H3DEG1">
    <property type="interactions" value="69"/>
</dbReference>
<dbReference type="PANTHER" id="PTHR13720:SF13">
    <property type="entry name" value="CILIA- AND FLAGELLA-ASSOCIATED PROTEIN 251"/>
    <property type="match status" value="1"/>
</dbReference>
<dbReference type="InterPro" id="IPR015943">
    <property type="entry name" value="WD40/YVTN_repeat-like_dom_sf"/>
</dbReference>
<dbReference type="Ensembl" id="ENSTNIT00000019132.1">
    <property type="protein sequence ID" value="ENSTNIP00000018904.1"/>
    <property type="gene ID" value="ENSTNIG00000015821.1"/>
</dbReference>
<organism evidence="6 7">
    <name type="scientific">Tetraodon nigroviridis</name>
    <name type="common">Spotted green pufferfish</name>
    <name type="synonym">Chelonodon nigroviridis</name>
    <dbReference type="NCBI Taxonomy" id="99883"/>
    <lineage>
        <taxon>Eukaryota</taxon>
        <taxon>Metazoa</taxon>
        <taxon>Chordata</taxon>
        <taxon>Craniata</taxon>
        <taxon>Vertebrata</taxon>
        <taxon>Euteleostomi</taxon>
        <taxon>Actinopterygii</taxon>
        <taxon>Neopterygii</taxon>
        <taxon>Teleostei</taxon>
        <taxon>Neoteleostei</taxon>
        <taxon>Acanthomorphata</taxon>
        <taxon>Eupercaria</taxon>
        <taxon>Tetraodontiformes</taxon>
        <taxon>Tetradontoidea</taxon>
        <taxon>Tetraodontidae</taxon>
        <taxon>Tetraodon</taxon>
    </lineage>
</organism>
<protein>
    <recommendedName>
        <fullName evidence="5">Cilia- and flagella-associated protein 251</fullName>
    </recommendedName>
</protein>
<dbReference type="Gene3D" id="2.130.10.10">
    <property type="entry name" value="YVTN repeat-like/Quinoprotein amine dehydrogenase"/>
    <property type="match status" value="2"/>
</dbReference>
<dbReference type="InterPro" id="IPR001680">
    <property type="entry name" value="WD40_rpt"/>
</dbReference>
<dbReference type="GO" id="GO:0002574">
    <property type="term" value="P:thrombocyte differentiation"/>
    <property type="evidence" value="ECO:0007669"/>
    <property type="project" value="Ensembl"/>
</dbReference>
<keyword evidence="3" id="KW-0677">Repeat</keyword>
<accession>H3DEG1</accession>
<dbReference type="InterPro" id="IPR011992">
    <property type="entry name" value="EF-hand-dom_pair"/>
</dbReference>
<dbReference type="GeneTree" id="ENSGT00390000013370"/>
<reference evidence="7" key="1">
    <citation type="journal article" date="2004" name="Nature">
        <title>Genome duplication in the teleost fish Tetraodon nigroviridis reveals the early vertebrate proto-karyotype.</title>
        <authorList>
            <person name="Jaillon O."/>
            <person name="Aury J.-M."/>
            <person name="Brunet F."/>
            <person name="Petit J.-L."/>
            <person name="Stange-Thomann N."/>
            <person name="Mauceli E."/>
            <person name="Bouneau L."/>
            <person name="Fischer C."/>
            <person name="Ozouf-Costaz C."/>
            <person name="Bernot A."/>
            <person name="Nicaud S."/>
            <person name="Jaffe D."/>
            <person name="Fisher S."/>
            <person name="Lutfalla G."/>
            <person name="Dossat C."/>
            <person name="Segurens B."/>
            <person name="Dasilva C."/>
            <person name="Salanoubat M."/>
            <person name="Levy M."/>
            <person name="Boudet N."/>
            <person name="Castellano S."/>
            <person name="Anthouard V."/>
            <person name="Jubin C."/>
            <person name="Castelli V."/>
            <person name="Katinka M."/>
            <person name="Vacherie B."/>
            <person name="Biemont C."/>
            <person name="Skalli Z."/>
            <person name="Cattolico L."/>
            <person name="Poulain J."/>
            <person name="De Berardinis V."/>
            <person name="Cruaud C."/>
            <person name="Duprat S."/>
            <person name="Brottier P."/>
            <person name="Coutanceau J.-P."/>
            <person name="Gouzy J."/>
            <person name="Parra G."/>
            <person name="Lardier G."/>
            <person name="Chapple C."/>
            <person name="McKernan K.J."/>
            <person name="McEwan P."/>
            <person name="Bosak S."/>
            <person name="Kellis M."/>
            <person name="Volff J.-N."/>
            <person name="Guigo R."/>
            <person name="Zody M.C."/>
            <person name="Mesirov J."/>
            <person name="Lindblad-Toh K."/>
            <person name="Birren B."/>
            <person name="Nusbaum C."/>
            <person name="Kahn D."/>
            <person name="Robinson-Rechavi M."/>
            <person name="Laudet V."/>
            <person name="Schachter V."/>
            <person name="Quetier F."/>
            <person name="Saurin W."/>
            <person name="Scarpelli C."/>
            <person name="Wincker P."/>
            <person name="Lander E.S."/>
            <person name="Weissenbach J."/>
            <person name="Roest Crollius H."/>
        </authorList>
    </citation>
    <scope>NUCLEOTIDE SEQUENCE [LARGE SCALE GENOMIC DNA]</scope>
</reference>
<dbReference type="OMA" id="YYAQIRA"/>
<dbReference type="GO" id="GO:0030223">
    <property type="term" value="P:neutrophil differentiation"/>
    <property type="evidence" value="ECO:0007669"/>
    <property type="project" value="Ensembl"/>
</dbReference>
<dbReference type="HOGENOM" id="CLU_007087_1_0_1"/>
<evidence type="ECO:0000313" key="6">
    <source>
        <dbReference type="Ensembl" id="ENSTNIP00000018904.1"/>
    </source>
</evidence>
<dbReference type="Pfam" id="PF00400">
    <property type="entry name" value="WD40"/>
    <property type="match status" value="2"/>
</dbReference>
<name>H3DEG1_TETNG</name>
<evidence type="ECO:0000256" key="1">
    <source>
        <dbReference type="ARBA" id="ARBA00004138"/>
    </source>
</evidence>
<proteinExistence type="predicted"/>
<keyword evidence="7" id="KW-1185">Reference proteome</keyword>
<evidence type="ECO:0000256" key="4">
    <source>
        <dbReference type="ARBA" id="ARBA00023273"/>
    </source>
</evidence>
<dbReference type="InterPro" id="IPR036322">
    <property type="entry name" value="WD40_repeat_dom_sf"/>
</dbReference>
<evidence type="ECO:0000256" key="2">
    <source>
        <dbReference type="ARBA" id="ARBA00022574"/>
    </source>
</evidence>
<sequence>SLEWVFGMNPVLPAISLQDQDQLVILYAGAHVGVIYNHTLNSQYMLQGHCHSISCMCVSADRRWIATADQGPESVVMVWDSFSGIPAQTLFNCHPKKGVAAIALSSDTQLLVTLGAEEIQRVCIWKWMDEAESPLWCTELKAKHGFQGNISFNPNDNRQLLSCSESHVLFYNTLCKTAPRGCDKAPDITEIVNLPAEALHMTVFHCKEPLIITATSAGSLMLWDVGGYITATKNFPKVKCKILPLQNAPITCLATTDNYIVTGDTEGHIIFYDEGFKLLFRYMEFSLDTIISISFSKEFTEGPLDNYSLQGERHIISRNFVVSTVSSIVHVKTREKLTQTLLQKDCEPLRTVSCNPKESTVAIGKGSGLLQVWDYSSKTIVCSRLFENEKIRCIAFDPQALYLAVGFESGTVHLVNPQTLQSCPEDSFHYSKVRIHLLAFSLDSNYFATADAGKAVTVFRLQKEEESLHRWACVGRYSSHYKRIRDLLFGVDQTAANPGCCLWEWTATEVEYDLQKSTVDNLLILSSVRIEQTAVPLCMVWYPPVTGEDFLLTASDHYKMKLYDSTSMMCRKTILGPTYGSPVEKVLVLPMSADTGKRYLAYVTKDKLGLQILPLDGNPYKSNALICHADGVSTLTHSYDSCFVFTAGSSDCTVLSWRINLDSVLEAAAALGGNDMVPFYTMLEGGRDGHFYKEMEEFFFYCQIYSQGIDTMERRQISAKIPLTEVASLMRALGYFPTNHEIKDIENEVKFSEFAETGTYVTSINIEEFIKLYINHRPVLGICEEFIQAFNVLGDCDGAGQLVLQKEELLKMLKERGEAMTREEMWQASQHCGGSEYSLEGMIPDQISMEAFTCGILGLSSLAEQSGSPSSQT</sequence>
<dbReference type="GO" id="GO:0036126">
    <property type="term" value="C:sperm flagellum"/>
    <property type="evidence" value="ECO:0007669"/>
    <property type="project" value="TreeGrafter"/>
</dbReference>
<dbReference type="Proteomes" id="UP000007303">
    <property type="component" value="Unassembled WGS sequence"/>
</dbReference>
<keyword evidence="4" id="KW-0966">Cell projection</keyword>